<proteinExistence type="predicted"/>
<evidence type="ECO:0000256" key="1">
    <source>
        <dbReference type="SAM" id="Coils"/>
    </source>
</evidence>
<evidence type="ECO:0000256" key="2">
    <source>
        <dbReference type="SAM" id="MobiDB-lite"/>
    </source>
</evidence>
<name>A0A976N215_9VIRU</name>
<accession>A0A976N215</accession>
<keyword evidence="1" id="KW-0175">Coiled coil</keyword>
<evidence type="ECO:0000313" key="3">
    <source>
        <dbReference type="EMBL" id="UPW41335.1"/>
    </source>
</evidence>
<feature type="coiled-coil region" evidence="1">
    <location>
        <begin position="301"/>
        <end position="328"/>
    </location>
</feature>
<reference evidence="3" key="1">
    <citation type="submission" date="2022-02" db="EMBL/GenBank/DDBJ databases">
        <title>Towards deciphering the DNA virus diversity associated with rodent species in the families Cricetidae and Heteromyidae.</title>
        <authorList>
            <person name="Lund M."/>
            <person name="Larsen B.B."/>
            <person name="Gryseels S."/>
            <person name="Kraberger S."/>
            <person name="Rowsey D.M."/>
            <person name="Steger L."/>
            <person name="Yule K.M."/>
            <person name="Upham N.S."/>
            <person name="Worobey M."/>
            <person name="Van Doorslaer K."/>
            <person name="Varsani A."/>
        </authorList>
    </citation>
    <scope>NUCLEOTIDE SEQUENCE</scope>
    <source>
        <strain evidence="3">UA08Rod_4043</strain>
    </source>
</reference>
<organism evidence="3">
    <name type="scientific">Sigmofec virus UA08Rod_4043</name>
    <dbReference type="NCBI Taxonomy" id="2929393"/>
    <lineage>
        <taxon>Viruses</taxon>
        <taxon>Monodnaviria</taxon>
        <taxon>Sangervirae</taxon>
        <taxon>Phixviricota</taxon>
        <taxon>Malgrandaviricetes</taxon>
        <taxon>Petitvirales</taxon>
        <taxon>Microviridae</taxon>
    </lineage>
</organism>
<protein>
    <submittedName>
        <fullName evidence="3">DNA pilot protein</fullName>
    </submittedName>
</protein>
<dbReference type="EMBL" id="OM869578">
    <property type="protein sequence ID" value="UPW41335.1"/>
    <property type="molecule type" value="Genomic_DNA"/>
</dbReference>
<sequence>MNLAPPYYSPPSDLQLEPTSQVVGSTPPSVKKTSMNPLIGAGIGAVGNLLGGLFGSSGQKDANRTNLQIARETNQANRDMLDAQNEYNLQMWNRTNAYNDPAEARKRLENAGLNPLFHDIDGSTAVGLQSAAANPAVTGAPMGNEGSGLAQGVINASTLTADAALKEAQARNLNADSAKKDLEAQRLELMNPIEFKKGNFELVSAGVDAEYARKMKEADLLVRQQQRKLMEIQGAQFSELINASIFNRTVRFDWEKNNESIKRHIEQQHADNESKQIANDLLVKMEQLAINRDLASSTIEYNGAQITLVKAQAENQEIKNKYADAQYQGEARQAIGFGNSALAQGQIDKELYNDKLTATASEYAYIKVSNINHLNNNQLRNMNEGIGLVTNALKAVGVIPQSIGIGPVKVGMNGYSPVQ</sequence>
<feature type="compositionally biased region" description="Polar residues" evidence="2">
    <location>
        <begin position="17"/>
        <end position="30"/>
    </location>
</feature>
<feature type="region of interest" description="Disordered" evidence="2">
    <location>
        <begin position="1"/>
        <end position="30"/>
    </location>
</feature>